<evidence type="ECO:0000313" key="1">
    <source>
        <dbReference type="EMBL" id="MBO0511460.1"/>
    </source>
</evidence>
<dbReference type="AlphaFoldDB" id="A0A939JGU2"/>
<protein>
    <submittedName>
        <fullName evidence="1">Uncharacterized protein</fullName>
    </submittedName>
</protein>
<keyword evidence="2" id="KW-1185">Reference proteome</keyword>
<sequence length="271" mass="29630">MSSEMSFEWDGRPDGEERLSNELFAAVGRPAPDLTEGEHRPRTVGSAVARRNGALLGWAWVFEEEPAGARAAHVQALYVPREARRIETGHSDLLPPSAEESEMVEGLYRRAAQEARTAGYLLLRWSGPDTGPDGQAATALDAHGHSEYARTWSVRPATWRPPADLPEVQIRQPAAPSLTLATSDAEVSAGIYGTAAHINAGESIHHQNADPRAVAALIVELVSRLKRNHPQVTELTIWEFDDATELRQALSLAGLHITARHMKYEFPLTSA</sequence>
<accession>A0A939JGU2</accession>
<reference evidence="1" key="1">
    <citation type="submission" date="2021-03" db="EMBL/GenBank/DDBJ databases">
        <title>Streptomyces poriferae sp. nov., a novel marine sponge-derived Actinobacteria species with anti-MRSA activity.</title>
        <authorList>
            <person name="Sandoval-Powers M."/>
            <person name="Kralova S."/>
            <person name="Nguyen G.-S."/>
            <person name="Fawwal D."/>
            <person name="Degnes K."/>
            <person name="Klinkenberg G."/>
            <person name="Sletta H."/>
            <person name="Wentzel A."/>
            <person name="Liles M.R."/>
        </authorList>
    </citation>
    <scope>NUCLEOTIDE SEQUENCE</scope>
    <source>
        <strain evidence="1">DSM 41794</strain>
    </source>
</reference>
<organism evidence="1 2">
    <name type="scientific">Streptomyces beijiangensis</name>
    <dbReference type="NCBI Taxonomy" id="163361"/>
    <lineage>
        <taxon>Bacteria</taxon>
        <taxon>Bacillati</taxon>
        <taxon>Actinomycetota</taxon>
        <taxon>Actinomycetes</taxon>
        <taxon>Kitasatosporales</taxon>
        <taxon>Streptomycetaceae</taxon>
        <taxon>Streptomyces</taxon>
    </lineage>
</organism>
<dbReference type="RefSeq" id="WP_206960877.1">
    <property type="nucleotide sequence ID" value="NZ_BAAAJJ010000008.1"/>
</dbReference>
<name>A0A939JGU2_9ACTN</name>
<evidence type="ECO:0000313" key="2">
    <source>
        <dbReference type="Proteomes" id="UP000664167"/>
    </source>
</evidence>
<gene>
    <name evidence="1" type="ORF">J0695_06505</name>
</gene>
<dbReference type="Proteomes" id="UP000664167">
    <property type="component" value="Unassembled WGS sequence"/>
</dbReference>
<comment type="caution">
    <text evidence="1">The sequence shown here is derived from an EMBL/GenBank/DDBJ whole genome shotgun (WGS) entry which is preliminary data.</text>
</comment>
<dbReference type="EMBL" id="JAFLRJ010000057">
    <property type="protein sequence ID" value="MBO0511460.1"/>
    <property type="molecule type" value="Genomic_DNA"/>
</dbReference>
<proteinExistence type="predicted"/>